<evidence type="ECO:0000313" key="4">
    <source>
        <dbReference type="RefSeq" id="XP_031564437.1"/>
    </source>
</evidence>
<protein>
    <submittedName>
        <fullName evidence="4">Tip elongation aberrant protein 1-like</fullName>
    </submittedName>
</protein>
<keyword evidence="3" id="KW-1185">Reference proteome</keyword>
<keyword evidence="1" id="KW-0880">Kelch repeat</keyword>
<dbReference type="Proteomes" id="UP000515163">
    <property type="component" value="Unplaced"/>
</dbReference>
<dbReference type="Pfam" id="PF13415">
    <property type="entry name" value="Beta-prop_FBX42"/>
    <property type="match status" value="1"/>
</dbReference>
<accession>A0A6P8IDM7</accession>
<evidence type="ECO:0000256" key="1">
    <source>
        <dbReference type="ARBA" id="ARBA00022441"/>
    </source>
</evidence>
<dbReference type="Pfam" id="PF01344">
    <property type="entry name" value="Kelch_1"/>
    <property type="match status" value="1"/>
</dbReference>
<dbReference type="InterPro" id="IPR006652">
    <property type="entry name" value="Kelch_1"/>
</dbReference>
<organism evidence="3 4">
    <name type="scientific">Actinia tenebrosa</name>
    <name type="common">Australian red waratah sea anemone</name>
    <dbReference type="NCBI Taxonomy" id="6105"/>
    <lineage>
        <taxon>Eukaryota</taxon>
        <taxon>Metazoa</taxon>
        <taxon>Cnidaria</taxon>
        <taxon>Anthozoa</taxon>
        <taxon>Hexacorallia</taxon>
        <taxon>Actiniaria</taxon>
        <taxon>Actiniidae</taxon>
        <taxon>Actinia</taxon>
    </lineage>
</organism>
<name>A0A6P8IDM7_ACTTE</name>
<evidence type="ECO:0000256" key="2">
    <source>
        <dbReference type="ARBA" id="ARBA00022737"/>
    </source>
</evidence>
<dbReference type="PANTHER" id="PTHR46093">
    <property type="entry name" value="ACYL-COA-BINDING DOMAIN-CONTAINING PROTEIN 5"/>
    <property type="match status" value="1"/>
</dbReference>
<dbReference type="SUPFAM" id="SSF117281">
    <property type="entry name" value="Kelch motif"/>
    <property type="match status" value="2"/>
</dbReference>
<dbReference type="PANTHER" id="PTHR46093:SF18">
    <property type="entry name" value="FIBRONECTIN TYPE-III DOMAIN-CONTAINING PROTEIN"/>
    <property type="match status" value="1"/>
</dbReference>
<dbReference type="Gene3D" id="2.120.10.80">
    <property type="entry name" value="Kelch-type beta propeller"/>
    <property type="match status" value="2"/>
</dbReference>
<dbReference type="GeneID" id="116299858"/>
<reference evidence="4" key="1">
    <citation type="submission" date="2025-08" db="UniProtKB">
        <authorList>
            <consortium name="RefSeq"/>
        </authorList>
    </citation>
    <scope>IDENTIFICATION</scope>
    <source>
        <tissue evidence="4">Tentacle</tissue>
    </source>
</reference>
<sequence>MGNEASVQVTYGTKLLNNAKFEWTKVKDGCFPPRDGHCSASVGNKVYVFGGVRWNQDISEVSEVNETLVFCTETQTWSRASVGGKVPTPRSSASMTSIGNKLYMFGGLSRDSGWLNDLYVLDTDTMNWDLVQAEGNYPSPRDKLSAGTMGKKMVLFGGFGPKVGTCNEGEAEFEWFNDFYLFDPETNIWKKLMPSLEGSPTPRAAHSMCIAGTKIVIFGGRDSVSRRHDIYILDTESMAWESVETKGRQPEPRSFHACTLVGNRMVVFGGRGMADQHFNDLHIFDIDKREWLQPAVSGDVPTPRGSHSLDMVDSSVVLYGGSSDFDPETMQLQQYHGDTFVIPSGQLLEGESLGPDPNDVPNNQVNIAPQAVNGLAACTTIAETDELESEDEESSEDN</sequence>
<dbReference type="AlphaFoldDB" id="A0A6P8IDM7"/>
<evidence type="ECO:0000313" key="3">
    <source>
        <dbReference type="Proteomes" id="UP000515163"/>
    </source>
</evidence>
<proteinExistence type="predicted"/>
<dbReference type="InParanoid" id="A0A6P8IDM7"/>
<dbReference type="RefSeq" id="XP_031564437.1">
    <property type="nucleotide sequence ID" value="XM_031708577.1"/>
</dbReference>
<keyword evidence="2" id="KW-0677">Repeat</keyword>
<dbReference type="OrthoDB" id="5953725at2759"/>
<gene>
    <name evidence="4" type="primary">LOC116299858</name>
</gene>
<dbReference type="SMART" id="SM00612">
    <property type="entry name" value="Kelch"/>
    <property type="match status" value="4"/>
</dbReference>
<dbReference type="KEGG" id="aten:116299858"/>
<dbReference type="InterPro" id="IPR015915">
    <property type="entry name" value="Kelch-typ_b-propeller"/>
</dbReference>